<dbReference type="OrthoDB" id="137028at2"/>
<feature type="transmembrane region" description="Helical" evidence="2">
    <location>
        <begin position="93"/>
        <end position="110"/>
    </location>
</feature>
<accession>E8N3D5</accession>
<name>E8N3D5_ANATU</name>
<dbReference type="PANTHER" id="PTHR43156:SF2">
    <property type="entry name" value="STAGE II SPORULATION PROTEIN E"/>
    <property type="match status" value="1"/>
</dbReference>
<dbReference type="PANTHER" id="PTHR43156">
    <property type="entry name" value="STAGE II SPORULATION PROTEIN E-RELATED"/>
    <property type="match status" value="1"/>
</dbReference>
<dbReference type="RefSeq" id="WP_013559341.1">
    <property type="nucleotide sequence ID" value="NC_014960.1"/>
</dbReference>
<sequence length="743" mass="84332">MIVTVLGLLAFLFYAMLAALVLWKHSERPVNRWFSVYLGAMSFWSLGITSITLPNRPISFLFWDHLAIAGASFVPVAFWEFVRVYTAKIRLRWRYFFYTAYLLIQILNLTNQLVTGITLVNSFPFFRMGWGFFPMFALASIALAMAISDLLETYKNSRDPLQRNQIKYLITATLLIFLGSFTYFPGIHLPYIDFVANFFAAILTAYAILRHHLADINLVFKHTFFRIIGITLLALVYLALLFVFTLVFRIHWFESNIGKMLIALIAAIVAILSYPLYLHLEQGLERFFFPRRYKLQHHLKELERTIQNLLDVPTLCHTVVKEIRIALDVNHVGFWTLHRSQSEFTLQAETGEKRLRLTFPSDAQLIQLLSQASSPLFSKQILPLLQVSPLSPECNLEVVFPLRAKEKLLGFVGIGKKNNEKAFSPEELSLLDSLMKGIASALENATILQEESRRREVAEVLQSVILQITPDIQLEKVLDNILLHLATLIEYDSACIFLLQGDQLIAVAARGFANTSEVVGKSYSVLDDALFTQMIQMRRPLLIPTVDEQIGFRGYGGTHHVRSWIGVPLIARGVVIGCLTLDHYTPNAYHSPEQASVVQTFANHASVVIENSRLMKIEREQRLLAESLREIGAVLDSTLDMERLLDLLVEQVGRLVPYSAAYLYLMEKNSPKLVRTRIHESMPNALAKSLQKVVFNLENSPFFSSLLDSHEPVIIPAIEKHHTWIESPIPLGGMDWSAGGGKE</sequence>
<dbReference type="InterPro" id="IPR052016">
    <property type="entry name" value="Bact_Sigma-Reg"/>
</dbReference>
<dbReference type="InterPro" id="IPR031621">
    <property type="entry name" value="HisKA_7TM"/>
</dbReference>
<dbReference type="SUPFAM" id="SSF55781">
    <property type="entry name" value="GAF domain-like"/>
    <property type="match status" value="3"/>
</dbReference>
<evidence type="ECO:0000313" key="4">
    <source>
        <dbReference type="EMBL" id="BAJ62949.1"/>
    </source>
</evidence>
<dbReference type="AlphaFoldDB" id="E8N3D5"/>
<feature type="transmembrane region" description="Helical" evidence="2">
    <location>
        <begin position="35"/>
        <end position="54"/>
    </location>
</feature>
<dbReference type="InParanoid" id="E8N3D5"/>
<keyword evidence="2" id="KW-0812">Transmembrane</keyword>
<dbReference type="KEGG" id="atm:ANT_09150"/>
<dbReference type="eggNOG" id="COG2203">
    <property type="taxonomic scope" value="Bacteria"/>
</dbReference>
<feature type="transmembrane region" description="Helical" evidence="2">
    <location>
        <begin position="6"/>
        <end position="23"/>
    </location>
</feature>
<reference evidence="4 5" key="1">
    <citation type="submission" date="2010-12" db="EMBL/GenBank/DDBJ databases">
        <title>Whole genome sequence of Anaerolinea thermophila UNI-1.</title>
        <authorList>
            <person name="Narita-Yamada S."/>
            <person name="Kishi E."/>
            <person name="Watanabe Y."/>
            <person name="Takasaki K."/>
            <person name="Ankai A."/>
            <person name="Oguchi A."/>
            <person name="Fukui S."/>
            <person name="Takahashi M."/>
            <person name="Yashiro I."/>
            <person name="Hosoyama A."/>
            <person name="Sekiguchi Y."/>
            <person name="Hanada S."/>
            <person name="Fujita N."/>
        </authorList>
    </citation>
    <scope>NUCLEOTIDE SEQUENCE [LARGE SCALE GENOMIC DNA]</scope>
    <source>
        <strain evidence="5">DSM 14523 / JCM 11388 / NBRC 100420 / UNI-1</strain>
    </source>
</reference>
<feature type="transmembrane region" description="Helical" evidence="2">
    <location>
        <begin position="168"/>
        <end position="185"/>
    </location>
</feature>
<dbReference type="Gene3D" id="3.30.450.40">
    <property type="match status" value="3"/>
</dbReference>
<proteinExistence type="predicted"/>
<evidence type="ECO:0000313" key="5">
    <source>
        <dbReference type="Proteomes" id="UP000008922"/>
    </source>
</evidence>
<keyword evidence="2" id="KW-1133">Transmembrane helix</keyword>
<dbReference type="SMART" id="SM00065">
    <property type="entry name" value="GAF"/>
    <property type="match status" value="2"/>
</dbReference>
<dbReference type="HOGENOM" id="CLU_373707_0_0_0"/>
<keyword evidence="2" id="KW-0472">Membrane</keyword>
<keyword evidence="1" id="KW-0378">Hydrolase</keyword>
<organism evidence="4 5">
    <name type="scientific">Anaerolinea thermophila (strain DSM 14523 / JCM 11388 / NBRC 100420 / UNI-1)</name>
    <dbReference type="NCBI Taxonomy" id="926569"/>
    <lineage>
        <taxon>Bacteria</taxon>
        <taxon>Bacillati</taxon>
        <taxon>Chloroflexota</taxon>
        <taxon>Anaerolineae</taxon>
        <taxon>Anaerolineales</taxon>
        <taxon>Anaerolineaceae</taxon>
        <taxon>Anaerolinea</taxon>
    </lineage>
</organism>
<feature type="transmembrane region" description="Helical" evidence="2">
    <location>
        <begin position="257"/>
        <end position="277"/>
    </location>
</feature>
<feature type="domain" description="GAF" evidence="3">
    <location>
        <begin position="311"/>
        <end position="452"/>
    </location>
</feature>
<evidence type="ECO:0000259" key="3">
    <source>
        <dbReference type="SMART" id="SM00065"/>
    </source>
</evidence>
<dbReference type="Pfam" id="PF13492">
    <property type="entry name" value="GAF_3"/>
    <property type="match status" value="1"/>
</dbReference>
<feature type="domain" description="GAF" evidence="3">
    <location>
        <begin position="473"/>
        <end position="619"/>
    </location>
</feature>
<feature type="transmembrane region" description="Helical" evidence="2">
    <location>
        <begin position="60"/>
        <end position="81"/>
    </location>
</feature>
<dbReference type="Pfam" id="PF16927">
    <property type="entry name" value="HisKA_7TM"/>
    <property type="match status" value="1"/>
</dbReference>
<dbReference type="GO" id="GO:0016791">
    <property type="term" value="F:phosphatase activity"/>
    <property type="evidence" value="ECO:0007669"/>
    <property type="project" value="TreeGrafter"/>
</dbReference>
<protein>
    <submittedName>
        <fullName evidence="4">Hypothetical membrane protein</fullName>
    </submittedName>
</protein>
<keyword evidence="5" id="KW-1185">Reference proteome</keyword>
<dbReference type="EMBL" id="AP012029">
    <property type="protein sequence ID" value="BAJ62949.1"/>
    <property type="molecule type" value="Genomic_DNA"/>
</dbReference>
<dbReference type="Proteomes" id="UP000008922">
    <property type="component" value="Chromosome"/>
</dbReference>
<evidence type="ECO:0000256" key="2">
    <source>
        <dbReference type="SAM" id="Phobius"/>
    </source>
</evidence>
<dbReference type="InterPro" id="IPR029016">
    <property type="entry name" value="GAF-like_dom_sf"/>
</dbReference>
<feature type="transmembrane region" description="Helical" evidence="2">
    <location>
        <begin position="130"/>
        <end position="147"/>
    </location>
</feature>
<feature type="transmembrane region" description="Helical" evidence="2">
    <location>
        <begin position="230"/>
        <end position="251"/>
    </location>
</feature>
<evidence type="ECO:0000256" key="1">
    <source>
        <dbReference type="ARBA" id="ARBA00022801"/>
    </source>
</evidence>
<dbReference type="InterPro" id="IPR003018">
    <property type="entry name" value="GAF"/>
</dbReference>
<dbReference type="Pfam" id="PF01590">
    <property type="entry name" value="GAF"/>
    <property type="match status" value="1"/>
</dbReference>
<gene>
    <name evidence="4" type="ordered locus">ANT_09150</name>
</gene>
<dbReference type="STRING" id="926569.ANT_09150"/>